<dbReference type="PANTHER" id="PTHR33525:SF6">
    <property type="entry name" value="HDOD DOMAIN-CONTAINING PROTEIN"/>
    <property type="match status" value="1"/>
</dbReference>
<dbReference type="PROSITE" id="PS51833">
    <property type="entry name" value="HDOD"/>
    <property type="match status" value="1"/>
</dbReference>
<dbReference type="SUPFAM" id="SSF109604">
    <property type="entry name" value="HD-domain/PDEase-like"/>
    <property type="match status" value="1"/>
</dbReference>
<dbReference type="InterPro" id="IPR013976">
    <property type="entry name" value="HDOD"/>
</dbReference>
<keyword evidence="3" id="KW-1185">Reference proteome</keyword>
<protein>
    <submittedName>
        <fullName evidence="2">HD-like signal output (HDOD) domain, no enzymatic activity</fullName>
    </submittedName>
</protein>
<dbReference type="PANTHER" id="PTHR33525">
    <property type="match status" value="1"/>
</dbReference>
<evidence type="ECO:0000313" key="2">
    <source>
        <dbReference type="EMBL" id="SFZ70475.1"/>
    </source>
</evidence>
<organism evidence="2 3">
    <name type="scientific">Chitinimonas taiwanensis DSM 18899</name>
    <dbReference type="NCBI Taxonomy" id="1121279"/>
    <lineage>
        <taxon>Bacteria</taxon>
        <taxon>Pseudomonadati</taxon>
        <taxon>Pseudomonadota</taxon>
        <taxon>Betaproteobacteria</taxon>
        <taxon>Neisseriales</taxon>
        <taxon>Chitinibacteraceae</taxon>
        <taxon>Chitinimonas</taxon>
    </lineage>
</organism>
<evidence type="ECO:0000259" key="1">
    <source>
        <dbReference type="PROSITE" id="PS51833"/>
    </source>
</evidence>
<dbReference type="STRING" id="1121279.SAMN02745887_00217"/>
<reference evidence="2 3" key="1">
    <citation type="submission" date="2016-11" db="EMBL/GenBank/DDBJ databases">
        <authorList>
            <person name="Jaros S."/>
            <person name="Januszkiewicz K."/>
            <person name="Wedrychowicz H."/>
        </authorList>
    </citation>
    <scope>NUCLEOTIDE SEQUENCE [LARGE SCALE GENOMIC DNA]</scope>
    <source>
        <strain evidence="2 3">DSM 18899</strain>
    </source>
</reference>
<sequence length="274" mass="29627">MTLEEIFDKAAGRLPMVPKVVQELLASFERADTNVDQIVEQVSHDQVLSAKVLRLANSSRLSAGKAVSNIDDAVVRLGFDHLRLLVVSSGMSGMQVASPSFDRKTFWLHSFKTGNLARLTAKLAGLDGNTAYTCGLLHNIGELLIHIAAPNEMAKIDRMVVAGTDRAQVENMVLGVDLAMVGGELARRWQFPVEIQRAIAQHPNPAAHEQFEPYAGVVALANLLAAQFDAGLSDAEIAEMLPAKLLDKLGISPDNMIKELPKARASCDGLQELL</sequence>
<dbReference type="Proteomes" id="UP000186513">
    <property type="component" value="Unassembled WGS sequence"/>
</dbReference>
<dbReference type="EMBL" id="FPKR01000001">
    <property type="protein sequence ID" value="SFZ70475.1"/>
    <property type="molecule type" value="Genomic_DNA"/>
</dbReference>
<dbReference type="InterPro" id="IPR052340">
    <property type="entry name" value="RNase_Y/CdgJ"/>
</dbReference>
<dbReference type="AlphaFoldDB" id="A0A1K2H428"/>
<gene>
    <name evidence="2" type="ORF">SAMN02745887_00217</name>
</gene>
<dbReference type="RefSeq" id="WP_072426764.1">
    <property type="nucleotide sequence ID" value="NZ_FPKR01000001.1"/>
</dbReference>
<dbReference type="Pfam" id="PF08668">
    <property type="entry name" value="HDOD"/>
    <property type="match status" value="1"/>
</dbReference>
<dbReference type="OrthoDB" id="9770715at2"/>
<dbReference type="Gene3D" id="1.10.3210.10">
    <property type="entry name" value="Hypothetical protein af1432"/>
    <property type="match status" value="1"/>
</dbReference>
<name>A0A1K2H428_9NEIS</name>
<feature type="domain" description="HDOD" evidence="1">
    <location>
        <begin position="14"/>
        <end position="205"/>
    </location>
</feature>
<accession>A0A1K2H428</accession>
<evidence type="ECO:0000313" key="3">
    <source>
        <dbReference type="Proteomes" id="UP000186513"/>
    </source>
</evidence>
<proteinExistence type="predicted"/>